<proteinExistence type="predicted"/>
<dbReference type="Pfam" id="PF09609">
    <property type="entry name" value="Cas_GSU0054"/>
    <property type="match status" value="1"/>
</dbReference>
<keyword evidence="2" id="KW-1185">Reference proteome</keyword>
<dbReference type="AlphaFoldDB" id="A0A7W6RZJ9"/>
<reference evidence="1 2" key="1">
    <citation type="submission" date="2020-08" db="EMBL/GenBank/DDBJ databases">
        <title>Genome sequencing of Purple Non-Sulfur Bacteria from various extreme environments.</title>
        <authorList>
            <person name="Mayer M."/>
        </authorList>
    </citation>
    <scope>NUCLEOTIDE SEQUENCE [LARGE SCALE GENOMIC DNA]</scope>
    <source>
        <strain evidence="1 2">JA135</strain>
    </source>
</reference>
<gene>
    <name evidence="1" type="ORF">GGD88_001860</name>
</gene>
<comment type="caution">
    <text evidence="1">The sequence shown here is derived from an EMBL/GenBank/DDBJ whole genome shotgun (WGS) entry which is preliminary data.</text>
</comment>
<accession>A0A7W6RZJ9</accession>
<dbReference type="RefSeq" id="WP_184434541.1">
    <property type="nucleotide sequence ID" value="NZ_JACIGI010000013.1"/>
</dbReference>
<evidence type="ECO:0000313" key="2">
    <source>
        <dbReference type="Proteomes" id="UP000555728"/>
    </source>
</evidence>
<organism evidence="1 2">
    <name type="scientific">Roseospira goensis</name>
    <dbReference type="NCBI Taxonomy" id="391922"/>
    <lineage>
        <taxon>Bacteria</taxon>
        <taxon>Pseudomonadati</taxon>
        <taxon>Pseudomonadota</taxon>
        <taxon>Alphaproteobacteria</taxon>
        <taxon>Rhodospirillales</taxon>
        <taxon>Rhodospirillaceae</taxon>
        <taxon>Roseospira</taxon>
    </lineage>
</organism>
<evidence type="ECO:0000313" key="1">
    <source>
        <dbReference type="EMBL" id="MBB4286133.1"/>
    </source>
</evidence>
<dbReference type="NCBIfam" id="TIGR02165">
    <property type="entry name" value="cas5_6_GSU0054"/>
    <property type="match status" value="1"/>
</dbReference>
<protein>
    <submittedName>
        <fullName evidence="1">CRISPR-associated protein Csb2</fullName>
    </submittedName>
</protein>
<dbReference type="EMBL" id="JACIGI010000013">
    <property type="protein sequence ID" value="MBB4286133.1"/>
    <property type="molecule type" value="Genomic_DNA"/>
</dbReference>
<name>A0A7W6RZJ9_9PROT</name>
<dbReference type="InterPro" id="IPR019089">
    <property type="entry name" value="Cas_GSU0054"/>
</dbReference>
<sequence length="494" mass="52600">MLHIEVEYLTGVARAADDRGDGADWPPQPDRLFSALTASWAARGETAAERAALEWLERQDPPAIACTEATARDGVPVFVPPNDDSGTALTVLPTRRRRQDRRFPASVPDSPVVRFVWATEPETAVLAALDGLARATSSLGHSASLVRCRALQADEPDGPVRRPRRTVYPGRLAELEHRHRVGDRPAPGVAVPPIPAIDGATAPASVFGPDWIVFGHAGEPRPDAVAGAIACKALLRTVLAGYGERPVPAWVSGHAPDGAPLSTPHLAAVPLLDAGGRWSQGRLMGLALVPPRDVTQAVARARDPAAHTVARADVDLMEQETGLLHALREVRDRDQDGFGLVLRLPGGLEWRLARDPAETRRSLRPETYAGPATTWGTVTPIALDRHPKKDGDVADIIGDACARIGLPRPAAVAPAKHAALQGAPSARASGHAPPWTGWRRPDSVATRRLTHAVLRFPEPVAGPVILGAGRFVGLGLCRPLDRPSDRPPRGEETA</sequence>
<dbReference type="Proteomes" id="UP000555728">
    <property type="component" value="Unassembled WGS sequence"/>
</dbReference>